<evidence type="ECO:0000313" key="2">
    <source>
        <dbReference type="Proteomes" id="UP000765509"/>
    </source>
</evidence>
<evidence type="ECO:0000313" key="1">
    <source>
        <dbReference type="EMBL" id="MBW0551127.1"/>
    </source>
</evidence>
<comment type="caution">
    <text evidence="1">The sequence shown here is derived from an EMBL/GenBank/DDBJ whole genome shotgun (WGS) entry which is preliminary data.</text>
</comment>
<reference evidence="1" key="1">
    <citation type="submission" date="2021-03" db="EMBL/GenBank/DDBJ databases">
        <title>Draft genome sequence of rust myrtle Austropuccinia psidii MF-1, a brazilian biotype.</title>
        <authorList>
            <person name="Quecine M.C."/>
            <person name="Pachon D.M.R."/>
            <person name="Bonatelli M.L."/>
            <person name="Correr F.H."/>
            <person name="Franceschini L.M."/>
            <person name="Leite T.F."/>
            <person name="Margarido G.R.A."/>
            <person name="Almeida C.A."/>
            <person name="Ferrarezi J.A."/>
            <person name="Labate C.A."/>
        </authorList>
    </citation>
    <scope>NUCLEOTIDE SEQUENCE</scope>
    <source>
        <strain evidence="1">MF-1</strain>
    </source>
</reference>
<protein>
    <submittedName>
        <fullName evidence="1">Uncharacterized protein</fullName>
    </submittedName>
</protein>
<dbReference type="AlphaFoldDB" id="A0A9Q3IW50"/>
<name>A0A9Q3IW50_9BASI</name>
<proteinExistence type="predicted"/>
<accession>A0A9Q3IW50</accession>
<organism evidence="1 2">
    <name type="scientific">Austropuccinia psidii MF-1</name>
    <dbReference type="NCBI Taxonomy" id="1389203"/>
    <lineage>
        <taxon>Eukaryota</taxon>
        <taxon>Fungi</taxon>
        <taxon>Dikarya</taxon>
        <taxon>Basidiomycota</taxon>
        <taxon>Pucciniomycotina</taxon>
        <taxon>Pucciniomycetes</taxon>
        <taxon>Pucciniales</taxon>
        <taxon>Sphaerophragmiaceae</taxon>
        <taxon>Austropuccinia</taxon>
    </lineage>
</organism>
<keyword evidence="2" id="KW-1185">Reference proteome</keyword>
<gene>
    <name evidence="1" type="ORF">O181_090842</name>
</gene>
<dbReference type="Proteomes" id="UP000765509">
    <property type="component" value="Unassembled WGS sequence"/>
</dbReference>
<sequence length="148" mass="16363">MLVQVPNTSHTNSYAQYFTCNSLSLARLPTLHMQCLTLVQVPNSSHASPYAQCLTWASHAIPYAQRFTQDSLHWSRLSTPTHQSLGPKVHTQFLMLVQLPDASHASPYAGPSSQRLTGKSLSPMLHTQFLMTLRLIVGDVRTGSDSCI</sequence>
<dbReference type="EMBL" id="AVOT02056897">
    <property type="protein sequence ID" value="MBW0551127.1"/>
    <property type="molecule type" value="Genomic_DNA"/>
</dbReference>